<reference evidence="2" key="1">
    <citation type="journal article" date="2020" name="mSystems">
        <title>Genome- and Community-Level Interaction Insights into Carbon Utilization and Element Cycling Functions of Hydrothermarchaeota in Hydrothermal Sediment.</title>
        <authorList>
            <person name="Zhou Z."/>
            <person name="Liu Y."/>
            <person name="Xu W."/>
            <person name="Pan J."/>
            <person name="Luo Z.H."/>
            <person name="Li M."/>
        </authorList>
    </citation>
    <scope>NUCLEOTIDE SEQUENCE [LARGE SCALE GENOMIC DNA]</scope>
    <source>
        <strain evidence="2">SpSt-69</strain>
    </source>
</reference>
<comment type="caution">
    <text evidence="2">The sequence shown here is derived from an EMBL/GenBank/DDBJ whole genome shotgun (WGS) entry which is preliminary data.</text>
</comment>
<accession>A0A7V4E4C3</accession>
<sequence>MRIFVEVILAFSLWSADSSGLKIISEGLHSPISDFVFKTLTQSGDGKTVLFGSMVYWSFWGYCEGSAMRSYVVGLGATSLFVQATKYVTNRARPDGQNTRTNSSFPSGHATTAFYVASFYSSLHPEYKVPLYLWATGVSISRVYLRRHWPSDIIVGAIIGYAGGKLFYKIREKF</sequence>
<dbReference type="PANTHER" id="PTHR14969:SF13">
    <property type="entry name" value="AT30094P"/>
    <property type="match status" value="1"/>
</dbReference>
<dbReference type="EMBL" id="DTDJ01000027">
    <property type="protein sequence ID" value="HGL17470.1"/>
    <property type="molecule type" value="Genomic_DNA"/>
</dbReference>
<dbReference type="Gene3D" id="1.20.144.10">
    <property type="entry name" value="Phosphatidic acid phosphatase type 2/haloperoxidase"/>
    <property type="match status" value="1"/>
</dbReference>
<gene>
    <name evidence="2" type="ORF">ENU66_03965</name>
</gene>
<dbReference type="Pfam" id="PF01569">
    <property type="entry name" value="PAP2"/>
    <property type="match status" value="1"/>
</dbReference>
<organism evidence="2">
    <name type="scientific">candidate division WOR-3 bacterium</name>
    <dbReference type="NCBI Taxonomy" id="2052148"/>
    <lineage>
        <taxon>Bacteria</taxon>
        <taxon>Bacteria division WOR-3</taxon>
    </lineage>
</organism>
<dbReference type="InterPro" id="IPR036938">
    <property type="entry name" value="PAP2/HPO_sf"/>
</dbReference>
<dbReference type="AlphaFoldDB" id="A0A7V4E4C3"/>
<dbReference type="SUPFAM" id="SSF48317">
    <property type="entry name" value="Acid phosphatase/Vanadium-dependent haloperoxidase"/>
    <property type="match status" value="1"/>
</dbReference>
<protein>
    <submittedName>
        <fullName evidence="2">Phosphatase PAP2 family protein</fullName>
    </submittedName>
</protein>
<feature type="domain" description="Phosphatidic acid phosphatase type 2/haloperoxidase" evidence="1">
    <location>
        <begin position="68"/>
        <end position="168"/>
    </location>
</feature>
<dbReference type="PANTHER" id="PTHR14969">
    <property type="entry name" value="SPHINGOSINE-1-PHOSPHATE PHOSPHOHYDROLASE"/>
    <property type="match status" value="1"/>
</dbReference>
<dbReference type="InterPro" id="IPR000326">
    <property type="entry name" value="PAP2/HPO"/>
</dbReference>
<dbReference type="SMART" id="SM00014">
    <property type="entry name" value="acidPPc"/>
    <property type="match status" value="1"/>
</dbReference>
<evidence type="ECO:0000259" key="1">
    <source>
        <dbReference type="SMART" id="SM00014"/>
    </source>
</evidence>
<proteinExistence type="predicted"/>
<name>A0A7V4E4C3_UNCW3</name>
<evidence type="ECO:0000313" key="2">
    <source>
        <dbReference type="EMBL" id="HGL17470.1"/>
    </source>
</evidence>
<dbReference type="CDD" id="cd03394">
    <property type="entry name" value="PAP2_like_5"/>
    <property type="match status" value="1"/>
</dbReference>